<name>W8EW91_9BACT</name>
<gene>
    <name evidence="1" type="ORF">Hsw_0427</name>
</gene>
<accession>W8EW91</accession>
<proteinExistence type="predicted"/>
<evidence type="ECO:0000313" key="1">
    <source>
        <dbReference type="EMBL" id="AHJ96022.1"/>
    </source>
</evidence>
<dbReference type="EMBL" id="CP007145">
    <property type="protein sequence ID" value="AHJ96022.1"/>
    <property type="molecule type" value="Genomic_DNA"/>
</dbReference>
<reference evidence="1 2" key="1">
    <citation type="submission" date="2014-01" db="EMBL/GenBank/DDBJ databases">
        <title>Complete genome sequence of ionizing-radiation resistance bacterium Hymenobacter swuensis DY53.</title>
        <authorList>
            <person name="Jung J.-H."/>
            <person name="Jeong S.-W."/>
            <person name="Joe M.-H."/>
            <person name="Cho y.-j."/>
            <person name="Kim M.-K."/>
            <person name="Lim S.-Y."/>
        </authorList>
    </citation>
    <scope>NUCLEOTIDE SEQUENCE [LARGE SCALE GENOMIC DNA]</scope>
    <source>
        <strain evidence="1 2">DY53</strain>
    </source>
</reference>
<dbReference type="Proteomes" id="UP000019423">
    <property type="component" value="Chromosome"/>
</dbReference>
<dbReference type="STRING" id="1227739.Hsw_0427"/>
<dbReference type="KEGG" id="hsw:Hsw_0427"/>
<evidence type="ECO:0000313" key="2">
    <source>
        <dbReference type="Proteomes" id="UP000019423"/>
    </source>
</evidence>
<organism evidence="1 2">
    <name type="scientific">Hymenobacter swuensis DY53</name>
    <dbReference type="NCBI Taxonomy" id="1227739"/>
    <lineage>
        <taxon>Bacteria</taxon>
        <taxon>Pseudomonadati</taxon>
        <taxon>Bacteroidota</taxon>
        <taxon>Cytophagia</taxon>
        <taxon>Cytophagales</taxon>
        <taxon>Hymenobacteraceae</taxon>
        <taxon>Hymenobacter</taxon>
    </lineage>
</organism>
<dbReference type="AlphaFoldDB" id="W8EW91"/>
<protein>
    <submittedName>
        <fullName evidence="1">Uncharacterized protein</fullName>
    </submittedName>
</protein>
<dbReference type="HOGENOM" id="CLU_3271265_0_0_10"/>
<keyword evidence="2" id="KW-1185">Reference proteome</keyword>
<sequence length="41" mass="4648">MNAQNGCFPTGMQPFFSADVYAFTRLRPLRQQAGTLFVLRP</sequence>